<dbReference type="KEGG" id="osn:115225995"/>
<reference evidence="8" key="1">
    <citation type="submission" date="2025-08" db="UniProtKB">
        <authorList>
            <consortium name="RefSeq"/>
        </authorList>
    </citation>
    <scope>IDENTIFICATION</scope>
</reference>
<dbReference type="PANTHER" id="PTHR45992:SF11">
    <property type="entry name" value="ALPHA-TYPE PROTEIN KINASE DOMAIN-CONTAINING PROTEIN"/>
    <property type="match status" value="1"/>
</dbReference>
<evidence type="ECO:0000256" key="5">
    <source>
        <dbReference type="ARBA" id="ARBA00022840"/>
    </source>
</evidence>
<dbReference type="InterPro" id="IPR011009">
    <property type="entry name" value="Kinase-like_dom_sf"/>
</dbReference>
<evidence type="ECO:0000256" key="2">
    <source>
        <dbReference type="ARBA" id="ARBA00022679"/>
    </source>
</evidence>
<proteinExistence type="predicted"/>
<evidence type="ECO:0000313" key="7">
    <source>
        <dbReference type="Proteomes" id="UP000515154"/>
    </source>
</evidence>
<organism evidence="7 8">
    <name type="scientific">Octopus sinensis</name>
    <name type="common">East Asian common octopus</name>
    <dbReference type="NCBI Taxonomy" id="2607531"/>
    <lineage>
        <taxon>Eukaryota</taxon>
        <taxon>Metazoa</taxon>
        <taxon>Spiralia</taxon>
        <taxon>Lophotrochozoa</taxon>
        <taxon>Mollusca</taxon>
        <taxon>Cephalopoda</taxon>
        <taxon>Coleoidea</taxon>
        <taxon>Octopodiformes</taxon>
        <taxon>Octopoda</taxon>
        <taxon>Incirrata</taxon>
        <taxon>Octopodidae</taxon>
        <taxon>Octopus</taxon>
    </lineage>
</organism>
<dbReference type="Proteomes" id="UP000515154">
    <property type="component" value="Linkage group LG29"/>
</dbReference>
<accession>A0A6P7TLN9</accession>
<keyword evidence="4" id="KW-0418">Kinase</keyword>
<keyword evidence="1" id="KW-0723">Serine/threonine-protein kinase</keyword>
<dbReference type="GO" id="GO:0005524">
    <property type="term" value="F:ATP binding"/>
    <property type="evidence" value="ECO:0007669"/>
    <property type="project" value="UniProtKB-KW"/>
</dbReference>
<keyword evidence="2" id="KW-0808">Transferase</keyword>
<evidence type="ECO:0000256" key="3">
    <source>
        <dbReference type="ARBA" id="ARBA00022741"/>
    </source>
</evidence>
<dbReference type="InterPro" id="IPR051852">
    <property type="entry name" value="Alpha-type_PK"/>
</dbReference>
<dbReference type="AlphaFoldDB" id="A0A6P7TLN9"/>
<protein>
    <submittedName>
        <fullName evidence="8">Uncharacterized protein LOC115225995</fullName>
    </submittedName>
</protein>
<dbReference type="Pfam" id="PF02816">
    <property type="entry name" value="Alpha_kinase"/>
    <property type="match status" value="1"/>
</dbReference>
<evidence type="ECO:0000256" key="1">
    <source>
        <dbReference type="ARBA" id="ARBA00022527"/>
    </source>
</evidence>
<feature type="domain" description="Alpha-type protein kinase" evidence="6">
    <location>
        <begin position="1"/>
        <end position="200"/>
    </location>
</feature>
<name>A0A6P7TLN9_9MOLL</name>
<keyword evidence="3" id="KW-0547">Nucleotide-binding</keyword>
<dbReference type="PANTHER" id="PTHR45992">
    <property type="entry name" value="EUKARYOTIC ELONGATION FACTOR 2 KINASE-RELATED"/>
    <property type="match status" value="1"/>
</dbReference>
<keyword evidence="7" id="KW-1185">Reference proteome</keyword>
<gene>
    <name evidence="8" type="primary">LOC115225995</name>
</gene>
<dbReference type="PROSITE" id="PS51158">
    <property type="entry name" value="ALPHA_KINASE"/>
    <property type="match status" value="1"/>
</dbReference>
<dbReference type="RefSeq" id="XP_029652829.1">
    <property type="nucleotide sequence ID" value="XM_029796969.1"/>
</dbReference>
<dbReference type="InterPro" id="IPR004166">
    <property type="entry name" value="a-kinase_dom"/>
</dbReference>
<dbReference type="GO" id="GO:0004674">
    <property type="term" value="F:protein serine/threonine kinase activity"/>
    <property type="evidence" value="ECO:0007669"/>
    <property type="project" value="UniProtKB-KW"/>
</dbReference>
<dbReference type="CDD" id="cd04515">
    <property type="entry name" value="Alpha_kinase"/>
    <property type="match status" value="1"/>
</dbReference>
<keyword evidence="5" id="KW-0067">ATP-binding</keyword>
<evidence type="ECO:0000256" key="4">
    <source>
        <dbReference type="ARBA" id="ARBA00022777"/>
    </source>
</evidence>
<dbReference type="SMART" id="SM00811">
    <property type="entry name" value="Alpha_kinase"/>
    <property type="match status" value="1"/>
</dbReference>
<evidence type="ECO:0000313" key="8">
    <source>
        <dbReference type="RefSeq" id="XP_029652829.1"/>
    </source>
</evidence>
<evidence type="ECO:0000259" key="6">
    <source>
        <dbReference type="PROSITE" id="PS51158"/>
    </source>
</evidence>
<sequence>MKCKQANDLAQQFNLCSADERKIFFEVPIIAEMDMLSHCTQLIQKVTRKKIFVLEECIAIEPFLKGSFQKFSSTYSSYYTCNGGGDGADITAPTANYNGTGYGKHTKGKSTNTTNTYANNLAFVEAFSHYTYWYTKGRMVVDDLQGVIQDTNHFRLTDPSIHSVKLSYGPTDSGQNGITAFLSKHRCNKICANWFLNQQH</sequence>
<dbReference type="SUPFAM" id="SSF56112">
    <property type="entry name" value="Protein kinase-like (PK-like)"/>
    <property type="match status" value="1"/>
</dbReference>
<dbReference type="Gene3D" id="3.20.200.10">
    <property type="entry name" value="MHCK/EF2 kinase"/>
    <property type="match status" value="1"/>
</dbReference>